<accession>A0A7N0UZV1</accession>
<evidence type="ECO:0000313" key="1">
    <source>
        <dbReference type="EnsemblPlants" id="Kaladp0091s0186.1.v1.1"/>
    </source>
</evidence>
<reference evidence="1" key="1">
    <citation type="submission" date="2021-01" db="UniProtKB">
        <authorList>
            <consortium name="EnsemblPlants"/>
        </authorList>
    </citation>
    <scope>IDENTIFICATION</scope>
</reference>
<dbReference type="InterPro" id="IPR013083">
    <property type="entry name" value="Znf_RING/FYVE/PHD"/>
</dbReference>
<sequence length="66" mass="7148">MTAQVVKVKRDKIAPCMTCPLCNKLFKEATTISLCLHTSATMVFASFFPTKLSPLFATSSIAFTAS</sequence>
<dbReference type="InterPro" id="IPR044807">
    <property type="entry name" value="DRIP1-like"/>
</dbReference>
<proteinExistence type="predicted"/>
<dbReference type="PANTHER" id="PTHR46293">
    <property type="entry name" value="E3 UBIQUITIN PROTEIN LIGASE DRIP1"/>
    <property type="match status" value="1"/>
</dbReference>
<dbReference type="Gene3D" id="3.30.40.10">
    <property type="entry name" value="Zinc/RING finger domain, C3HC4 (zinc finger)"/>
    <property type="match status" value="1"/>
</dbReference>
<name>A0A7N0UZV1_KALFE</name>
<dbReference type="PANTHER" id="PTHR46293:SF1">
    <property type="entry name" value="OS03G0632800 PROTEIN"/>
    <property type="match status" value="1"/>
</dbReference>
<evidence type="ECO:0000313" key="2">
    <source>
        <dbReference type="Proteomes" id="UP000594263"/>
    </source>
</evidence>
<keyword evidence="2" id="KW-1185">Reference proteome</keyword>
<dbReference type="Proteomes" id="UP000594263">
    <property type="component" value="Unplaced"/>
</dbReference>
<protein>
    <submittedName>
        <fullName evidence="1">Uncharacterized protein</fullName>
    </submittedName>
</protein>
<dbReference type="EnsemblPlants" id="Kaladp0091s0186.1.v1.1">
    <property type="protein sequence ID" value="Kaladp0091s0186.1.v1.1"/>
    <property type="gene ID" value="Kaladp0091s0186.v1.1"/>
</dbReference>
<organism evidence="1 2">
    <name type="scientific">Kalanchoe fedtschenkoi</name>
    <name type="common">Lavender scallops</name>
    <name type="synonym">South American air plant</name>
    <dbReference type="NCBI Taxonomy" id="63787"/>
    <lineage>
        <taxon>Eukaryota</taxon>
        <taxon>Viridiplantae</taxon>
        <taxon>Streptophyta</taxon>
        <taxon>Embryophyta</taxon>
        <taxon>Tracheophyta</taxon>
        <taxon>Spermatophyta</taxon>
        <taxon>Magnoliopsida</taxon>
        <taxon>eudicotyledons</taxon>
        <taxon>Gunneridae</taxon>
        <taxon>Pentapetalae</taxon>
        <taxon>Saxifragales</taxon>
        <taxon>Crassulaceae</taxon>
        <taxon>Kalanchoe</taxon>
    </lineage>
</organism>
<dbReference type="Gramene" id="Kaladp0091s0186.1.v1.1">
    <property type="protein sequence ID" value="Kaladp0091s0186.1.v1.1"/>
    <property type="gene ID" value="Kaladp0091s0186.v1.1"/>
</dbReference>
<dbReference type="GO" id="GO:0004842">
    <property type="term" value="F:ubiquitin-protein transferase activity"/>
    <property type="evidence" value="ECO:0007669"/>
    <property type="project" value="InterPro"/>
</dbReference>
<dbReference type="AlphaFoldDB" id="A0A7N0UZV1"/>